<protein>
    <submittedName>
        <fullName evidence="2">Uncharacterized protein</fullName>
    </submittedName>
</protein>
<comment type="caution">
    <text evidence="2">The sequence shown here is derived from an EMBL/GenBank/DDBJ whole genome shotgun (WGS) entry which is preliminary data.</text>
</comment>
<reference evidence="2" key="2">
    <citation type="submission" date="2021-09" db="EMBL/GenBank/DDBJ databases">
        <authorList>
            <person name="Jia N."/>
            <person name="Wang J."/>
            <person name="Shi W."/>
            <person name="Du L."/>
            <person name="Sun Y."/>
            <person name="Zhan W."/>
            <person name="Jiang J."/>
            <person name="Wang Q."/>
            <person name="Zhang B."/>
            <person name="Ji P."/>
            <person name="Sakyi L.B."/>
            <person name="Cui X."/>
            <person name="Yuan T."/>
            <person name="Jiang B."/>
            <person name="Yang W."/>
            <person name="Lam T.T.-Y."/>
            <person name="Chang Q."/>
            <person name="Ding S."/>
            <person name="Wang X."/>
            <person name="Zhu J."/>
            <person name="Ruan X."/>
            <person name="Zhao L."/>
            <person name="Wei J."/>
            <person name="Que T."/>
            <person name="Du C."/>
            <person name="Cheng J."/>
            <person name="Dai P."/>
            <person name="Han X."/>
            <person name="Huang E."/>
            <person name="Gao Y."/>
            <person name="Liu J."/>
            <person name="Shao H."/>
            <person name="Ye R."/>
            <person name="Li L."/>
            <person name="Wei W."/>
            <person name="Wang X."/>
            <person name="Wang C."/>
            <person name="Huo Q."/>
            <person name="Li W."/>
            <person name="Guo W."/>
            <person name="Chen H."/>
            <person name="Chen S."/>
            <person name="Zhou L."/>
            <person name="Zhou L."/>
            <person name="Ni X."/>
            <person name="Tian J."/>
            <person name="Zhou Y."/>
            <person name="Sheng Y."/>
            <person name="Liu T."/>
            <person name="Pan Y."/>
            <person name="Xia L."/>
            <person name="Li J."/>
            <person name="Zhao F."/>
            <person name="Cao W."/>
        </authorList>
    </citation>
    <scope>NUCLEOTIDE SEQUENCE</scope>
    <source>
        <strain evidence="2">Rmic-2018</strain>
        <tissue evidence="2">Larvae</tissue>
    </source>
</reference>
<accession>A0A9J6D2G5</accession>
<feature type="region of interest" description="Disordered" evidence="1">
    <location>
        <begin position="144"/>
        <end position="221"/>
    </location>
</feature>
<name>A0A9J6D2G5_RHIMP</name>
<feature type="compositionally biased region" description="Basic and acidic residues" evidence="1">
    <location>
        <begin position="176"/>
        <end position="197"/>
    </location>
</feature>
<feature type="compositionally biased region" description="Basic and acidic residues" evidence="1">
    <location>
        <begin position="144"/>
        <end position="154"/>
    </location>
</feature>
<reference evidence="2" key="1">
    <citation type="journal article" date="2020" name="Cell">
        <title>Large-Scale Comparative Analyses of Tick Genomes Elucidate Their Genetic Diversity and Vector Capacities.</title>
        <authorList>
            <consortium name="Tick Genome and Microbiome Consortium (TIGMIC)"/>
            <person name="Jia N."/>
            <person name="Wang J."/>
            <person name="Shi W."/>
            <person name="Du L."/>
            <person name="Sun Y."/>
            <person name="Zhan W."/>
            <person name="Jiang J.F."/>
            <person name="Wang Q."/>
            <person name="Zhang B."/>
            <person name="Ji P."/>
            <person name="Bell-Sakyi L."/>
            <person name="Cui X.M."/>
            <person name="Yuan T.T."/>
            <person name="Jiang B.G."/>
            <person name="Yang W.F."/>
            <person name="Lam T.T."/>
            <person name="Chang Q.C."/>
            <person name="Ding S.J."/>
            <person name="Wang X.J."/>
            <person name="Zhu J.G."/>
            <person name="Ruan X.D."/>
            <person name="Zhao L."/>
            <person name="Wei J.T."/>
            <person name="Ye R.Z."/>
            <person name="Que T.C."/>
            <person name="Du C.H."/>
            <person name="Zhou Y.H."/>
            <person name="Cheng J.X."/>
            <person name="Dai P.F."/>
            <person name="Guo W.B."/>
            <person name="Han X.H."/>
            <person name="Huang E.J."/>
            <person name="Li L.F."/>
            <person name="Wei W."/>
            <person name="Gao Y.C."/>
            <person name="Liu J.Z."/>
            <person name="Shao H.Z."/>
            <person name="Wang X."/>
            <person name="Wang C.C."/>
            <person name="Yang T.C."/>
            <person name="Huo Q.B."/>
            <person name="Li W."/>
            <person name="Chen H.Y."/>
            <person name="Chen S.E."/>
            <person name="Zhou L.G."/>
            <person name="Ni X.B."/>
            <person name="Tian J.H."/>
            <person name="Sheng Y."/>
            <person name="Liu T."/>
            <person name="Pan Y.S."/>
            <person name="Xia L.Y."/>
            <person name="Li J."/>
            <person name="Zhao F."/>
            <person name="Cao W.C."/>
        </authorList>
    </citation>
    <scope>NUCLEOTIDE SEQUENCE</scope>
    <source>
        <strain evidence="2">Rmic-2018</strain>
    </source>
</reference>
<evidence type="ECO:0000313" key="2">
    <source>
        <dbReference type="EMBL" id="KAH7986284.1"/>
    </source>
</evidence>
<evidence type="ECO:0000256" key="1">
    <source>
        <dbReference type="SAM" id="MobiDB-lite"/>
    </source>
</evidence>
<dbReference type="Proteomes" id="UP000821866">
    <property type="component" value="Unassembled WGS sequence"/>
</dbReference>
<proteinExistence type="predicted"/>
<organism evidence="2 3">
    <name type="scientific">Rhipicephalus microplus</name>
    <name type="common">Cattle tick</name>
    <name type="synonym">Boophilus microplus</name>
    <dbReference type="NCBI Taxonomy" id="6941"/>
    <lineage>
        <taxon>Eukaryota</taxon>
        <taxon>Metazoa</taxon>
        <taxon>Ecdysozoa</taxon>
        <taxon>Arthropoda</taxon>
        <taxon>Chelicerata</taxon>
        <taxon>Arachnida</taxon>
        <taxon>Acari</taxon>
        <taxon>Parasitiformes</taxon>
        <taxon>Ixodida</taxon>
        <taxon>Ixodoidea</taxon>
        <taxon>Ixodidae</taxon>
        <taxon>Rhipicephalinae</taxon>
        <taxon>Rhipicephalus</taxon>
        <taxon>Boophilus</taxon>
    </lineage>
</organism>
<keyword evidence="3" id="KW-1185">Reference proteome</keyword>
<feature type="compositionally biased region" description="Basic and acidic residues" evidence="1">
    <location>
        <begin position="209"/>
        <end position="221"/>
    </location>
</feature>
<gene>
    <name evidence="2" type="ORF">HPB51_026688</name>
</gene>
<evidence type="ECO:0000313" key="3">
    <source>
        <dbReference type="Proteomes" id="UP000821866"/>
    </source>
</evidence>
<dbReference type="AlphaFoldDB" id="A0A9J6D2G5"/>
<dbReference type="EMBL" id="JABSTU010001267">
    <property type="protein sequence ID" value="KAH7986284.1"/>
    <property type="molecule type" value="Genomic_DNA"/>
</dbReference>
<sequence length="319" mass="35585">MARNPNYPKKVGTHLCMTNPCTVENVTAEARLEPTSTRFTDAIQVARAIAYCSTRKTTNRSTSLAARRAAAAMSQPSKRNLKKHMDSGTLLSKYHGLAVHGVYKPCKKHQMPTRRQTEQLHARLQEATPQYVVRLRNCTASREQKLIDKNRADDEVGLQQPRPPRRQVNLPTSFRPENDALTRPVETKTQRLTHADKQCSSSETPLPVKEAHEQPDSKKSANKCKDVVFSVSCQEKVAKSSTDVQISQIVRMAKKQRPDLIETEIRKTLLQLRVTKGGSSGMTFSAIVDLLFGQLKAGSEGGVKECDGQLHNVWPTTES</sequence>